<sequence length="323" mass="35451">MTDTTPTLQAQQVMDAMSDDMEIVTSVYRDGQDGDIPVILLHAFPLDHRMWGRCAQELVRISEENHEDFPVLAPDMPGSGMSPVPDAELSGEQNDDGSYKQACDRLAVSYVLAVQDMGYSKAVWVGISMGGYVALAIQRLFPEMVAGLVLCDTRAERDTAEGYANRLNVARQALLAHSVEPVMHFARPQEDDSDFKKSDEYIATFTDWIDQQSPAGIAWRENMAAGRQDETGTLATITAPATLISGQLDRFSGPDVMRNMVPLMSGANPAFYEIKDAGHFSCFEKPTEVAQAIEDTVRRVVTLGKGNQPEGNQPEGNQVKEES</sequence>
<evidence type="ECO:0000313" key="3">
    <source>
        <dbReference type="EMBL" id="EFG26203.2"/>
    </source>
</evidence>
<protein>
    <recommendedName>
        <fullName evidence="2">AB hydrolase-1 domain-containing protein</fullName>
    </recommendedName>
</protein>
<dbReference type="InterPro" id="IPR000073">
    <property type="entry name" value="AB_hydrolase_1"/>
</dbReference>
<dbReference type="InterPro" id="IPR000639">
    <property type="entry name" value="Epox_hydrolase-like"/>
</dbReference>
<proteinExistence type="predicted"/>
<dbReference type="RefSeq" id="WP_115672844.1">
    <property type="nucleotide sequence ID" value="NZ_GG770226.1"/>
</dbReference>
<dbReference type="InterPro" id="IPR050266">
    <property type="entry name" value="AB_hydrolase_sf"/>
</dbReference>
<accession>W5IHC4</accession>
<dbReference type="GO" id="GO:0003824">
    <property type="term" value="F:catalytic activity"/>
    <property type="evidence" value="ECO:0007669"/>
    <property type="project" value="InterPro"/>
</dbReference>
<dbReference type="PANTHER" id="PTHR43798">
    <property type="entry name" value="MONOACYLGLYCEROL LIPASE"/>
    <property type="match status" value="1"/>
</dbReference>
<dbReference type="InterPro" id="IPR029058">
    <property type="entry name" value="AB_hydrolase_fold"/>
</dbReference>
<evidence type="ECO:0000259" key="2">
    <source>
        <dbReference type="Pfam" id="PF00561"/>
    </source>
</evidence>
<dbReference type="Proteomes" id="UP000005777">
    <property type="component" value="Unassembled WGS sequence"/>
</dbReference>
<feature type="region of interest" description="Disordered" evidence="1">
    <location>
        <begin position="77"/>
        <end position="96"/>
    </location>
</feature>
<dbReference type="EMBL" id="ADCX01000012">
    <property type="protein sequence ID" value="EFG26203.2"/>
    <property type="molecule type" value="Genomic_DNA"/>
</dbReference>
<dbReference type="Pfam" id="PF00561">
    <property type="entry name" value="Abhydrolase_1"/>
    <property type="match status" value="1"/>
</dbReference>
<organism evidence="3 4">
    <name type="scientific">Scardovia inopinata F0304</name>
    <dbReference type="NCBI Taxonomy" id="641146"/>
    <lineage>
        <taxon>Bacteria</taxon>
        <taxon>Bacillati</taxon>
        <taxon>Actinomycetota</taxon>
        <taxon>Actinomycetes</taxon>
        <taxon>Bifidobacteriales</taxon>
        <taxon>Bifidobacteriaceae</taxon>
        <taxon>Scardovia</taxon>
    </lineage>
</organism>
<evidence type="ECO:0000256" key="1">
    <source>
        <dbReference type="SAM" id="MobiDB-lite"/>
    </source>
</evidence>
<keyword evidence="4" id="KW-1185">Reference proteome</keyword>
<dbReference type="PRINTS" id="PR00412">
    <property type="entry name" value="EPOXHYDRLASE"/>
</dbReference>
<name>W5IHC4_SCAIO</name>
<feature type="region of interest" description="Disordered" evidence="1">
    <location>
        <begin position="304"/>
        <end position="323"/>
    </location>
</feature>
<reference evidence="3 4" key="1">
    <citation type="submission" date="2012-01" db="EMBL/GenBank/DDBJ databases">
        <title>The Genome Sequence of Scardovia inopinata F0304.</title>
        <authorList>
            <consortium name="The Broad Institute Genome Sequencing Platform"/>
            <person name="Earl A."/>
            <person name="Ward D."/>
            <person name="Feldgarden M."/>
            <person name="Gevers D."/>
            <person name="Izard J."/>
            <person name="Baranova O.V."/>
            <person name="Blanton J.M."/>
            <person name="Tanner A.C."/>
            <person name="Dewhirst F.E."/>
            <person name="Young S.K."/>
            <person name="Zeng Q."/>
            <person name="Gargeya S."/>
            <person name="Fitzgerald M."/>
            <person name="Haas B."/>
            <person name="Abouelleil A."/>
            <person name="Alvarado L."/>
            <person name="Arachchi H.M."/>
            <person name="Berlin A."/>
            <person name="Chapman S.B."/>
            <person name="Gearin G."/>
            <person name="Goldberg J."/>
            <person name="Griggs A."/>
            <person name="Gujja S."/>
            <person name="Hansen M."/>
            <person name="Heiman D."/>
            <person name="Howarth C."/>
            <person name="Larimer J."/>
            <person name="Lui A."/>
            <person name="MacDonald P.J."/>
            <person name="McCowen C."/>
            <person name="Montmayeur A."/>
            <person name="Murphy C."/>
            <person name="Neiman D."/>
            <person name="Pearson M."/>
            <person name="Priest M."/>
            <person name="Roberts A."/>
            <person name="Saif S."/>
            <person name="Shea T."/>
            <person name="Sisk P."/>
            <person name="Stolte C."/>
            <person name="Sykes S."/>
            <person name="Wortman J."/>
            <person name="Nusbaum C."/>
            <person name="Birren B."/>
        </authorList>
    </citation>
    <scope>NUCLEOTIDE SEQUENCE [LARGE SCALE GENOMIC DNA]</scope>
    <source>
        <strain evidence="3 4">F0304</strain>
    </source>
</reference>
<evidence type="ECO:0000313" key="4">
    <source>
        <dbReference type="Proteomes" id="UP000005777"/>
    </source>
</evidence>
<dbReference type="HOGENOM" id="CLU_020336_50_4_11"/>
<dbReference type="SUPFAM" id="SSF53474">
    <property type="entry name" value="alpha/beta-Hydrolases"/>
    <property type="match status" value="1"/>
</dbReference>
<dbReference type="Gene3D" id="3.40.50.1820">
    <property type="entry name" value="alpha/beta hydrolase"/>
    <property type="match status" value="1"/>
</dbReference>
<feature type="domain" description="AB hydrolase-1" evidence="2">
    <location>
        <begin position="37"/>
        <end position="286"/>
    </location>
</feature>
<comment type="caution">
    <text evidence="3">The sequence shown here is derived from an EMBL/GenBank/DDBJ whole genome shotgun (WGS) entry which is preliminary data.</text>
</comment>
<dbReference type="AlphaFoldDB" id="W5IHC4"/>
<gene>
    <name evidence="3" type="ORF">HMPREF9020_01284</name>
</gene>
<dbReference type="eggNOG" id="COG2267">
    <property type="taxonomic scope" value="Bacteria"/>
</dbReference>